<organism evidence="9 10">
    <name type="scientific">Sulfobacillus benefaciens</name>
    <dbReference type="NCBI Taxonomy" id="453960"/>
    <lineage>
        <taxon>Bacteria</taxon>
        <taxon>Bacillati</taxon>
        <taxon>Bacillota</taxon>
        <taxon>Clostridia</taxon>
        <taxon>Eubacteriales</taxon>
        <taxon>Clostridiales Family XVII. Incertae Sedis</taxon>
        <taxon>Sulfobacillus</taxon>
    </lineage>
</organism>
<feature type="transmembrane region" description="Helical" evidence="7">
    <location>
        <begin position="164"/>
        <end position="183"/>
    </location>
</feature>
<dbReference type="Proteomes" id="UP000242699">
    <property type="component" value="Unassembled WGS sequence"/>
</dbReference>
<reference evidence="9 10" key="1">
    <citation type="journal article" date="2014" name="BMC Genomics">
        <title>Comparison of environmental and isolate Sulfobacillus genomes reveals diverse carbon, sulfur, nitrogen, and hydrogen metabolisms.</title>
        <authorList>
            <person name="Justice N.B."/>
            <person name="Norman A."/>
            <person name="Brown C.T."/>
            <person name="Singh A."/>
            <person name="Thomas B.C."/>
            <person name="Banfield J.F."/>
        </authorList>
    </citation>
    <scope>NUCLEOTIDE SEQUENCE [LARGE SCALE GENOMIC DNA]</scope>
    <source>
        <strain evidence="9">AMDSBA1</strain>
    </source>
</reference>
<dbReference type="EMBL" id="PXYT01000001">
    <property type="protein sequence ID" value="PSR31939.1"/>
    <property type="molecule type" value="Genomic_DNA"/>
</dbReference>
<gene>
    <name evidence="9" type="ORF">C7B43_00540</name>
</gene>
<keyword evidence="6 7" id="KW-0472">Membrane</keyword>
<dbReference type="InterPro" id="IPR050189">
    <property type="entry name" value="MFS_Efflux_Transporters"/>
</dbReference>
<dbReference type="InterPro" id="IPR020846">
    <property type="entry name" value="MFS_dom"/>
</dbReference>
<evidence type="ECO:0000256" key="1">
    <source>
        <dbReference type="ARBA" id="ARBA00004651"/>
    </source>
</evidence>
<evidence type="ECO:0000256" key="2">
    <source>
        <dbReference type="ARBA" id="ARBA00022448"/>
    </source>
</evidence>
<proteinExistence type="predicted"/>
<feature type="transmembrane region" description="Helical" evidence="7">
    <location>
        <begin position="204"/>
        <end position="227"/>
    </location>
</feature>
<dbReference type="InterPro" id="IPR011701">
    <property type="entry name" value="MFS"/>
</dbReference>
<feature type="domain" description="Major facilitator superfamily (MFS) profile" evidence="8">
    <location>
        <begin position="12"/>
        <end position="384"/>
    </location>
</feature>
<sequence>MAQKSRTWFLLIVLIAAIPAFLEGFDSELYFFGSPYIVHNVHATAALLGSVGTGFALGIAIFSIVGGYLFDRFSVKYTVMLSVTIFAVFTVMTGYATTPATLFLARFLVGIGVGIFQPAIVALLGDIFFETRGRAVSAFAIFFGGGLFVGPLLITPFLPHYQTPFIISGVAAVISLIVFYFVIPRTYKEVEKRTIRFSGIFHRNVVILSGSIFMFGIVLFGYLGYYSDYLLKGLALSPGVAAGIASMGGLGGLICAYPIGYLADRFGRKYIVSLSALLIMIGSLGMFSVSRNVTALSVMTFAFGAGWGIYVDLVATMGQDSVDDSIAGTVTGWLFLVFNVGALLGGPIYAALMPSGFVLAGLVTLGLSSVISLVLTLLTRPVLESNIILSD</sequence>
<accession>A0A2T2XBS1</accession>
<evidence type="ECO:0000256" key="6">
    <source>
        <dbReference type="ARBA" id="ARBA00023136"/>
    </source>
</evidence>
<keyword evidence="4 7" id="KW-0812">Transmembrane</keyword>
<dbReference type="InterPro" id="IPR005829">
    <property type="entry name" value="Sugar_transporter_CS"/>
</dbReference>
<dbReference type="PANTHER" id="PTHR43124">
    <property type="entry name" value="PURINE EFFLUX PUMP PBUE"/>
    <property type="match status" value="1"/>
</dbReference>
<feature type="transmembrane region" description="Helical" evidence="7">
    <location>
        <begin position="270"/>
        <end position="289"/>
    </location>
</feature>
<evidence type="ECO:0000256" key="3">
    <source>
        <dbReference type="ARBA" id="ARBA00022475"/>
    </source>
</evidence>
<evidence type="ECO:0000256" key="5">
    <source>
        <dbReference type="ARBA" id="ARBA00022989"/>
    </source>
</evidence>
<feature type="transmembrane region" description="Helical" evidence="7">
    <location>
        <begin position="103"/>
        <end position="124"/>
    </location>
</feature>
<feature type="transmembrane region" description="Helical" evidence="7">
    <location>
        <begin position="46"/>
        <end position="70"/>
    </location>
</feature>
<keyword evidence="5 7" id="KW-1133">Transmembrane helix</keyword>
<dbReference type="GO" id="GO:0022857">
    <property type="term" value="F:transmembrane transporter activity"/>
    <property type="evidence" value="ECO:0007669"/>
    <property type="project" value="InterPro"/>
</dbReference>
<keyword evidence="2" id="KW-0813">Transport</keyword>
<dbReference type="SUPFAM" id="SSF103473">
    <property type="entry name" value="MFS general substrate transporter"/>
    <property type="match status" value="1"/>
</dbReference>
<feature type="transmembrane region" description="Helical" evidence="7">
    <location>
        <begin position="326"/>
        <end position="350"/>
    </location>
</feature>
<evidence type="ECO:0000256" key="7">
    <source>
        <dbReference type="SAM" id="Phobius"/>
    </source>
</evidence>
<comment type="caution">
    <text evidence="9">The sequence shown here is derived from an EMBL/GenBank/DDBJ whole genome shotgun (WGS) entry which is preliminary data.</text>
</comment>
<dbReference type="Pfam" id="PF07690">
    <property type="entry name" value="MFS_1"/>
    <property type="match status" value="1"/>
</dbReference>
<dbReference type="Gene3D" id="1.20.1250.20">
    <property type="entry name" value="MFS general substrate transporter like domains"/>
    <property type="match status" value="2"/>
</dbReference>
<dbReference type="GO" id="GO:0005886">
    <property type="term" value="C:plasma membrane"/>
    <property type="evidence" value="ECO:0007669"/>
    <property type="project" value="UniProtKB-SubCell"/>
</dbReference>
<dbReference type="InterPro" id="IPR036259">
    <property type="entry name" value="MFS_trans_sf"/>
</dbReference>
<evidence type="ECO:0000313" key="9">
    <source>
        <dbReference type="EMBL" id="PSR31939.1"/>
    </source>
</evidence>
<evidence type="ECO:0000256" key="4">
    <source>
        <dbReference type="ARBA" id="ARBA00022692"/>
    </source>
</evidence>
<feature type="transmembrane region" description="Helical" evidence="7">
    <location>
        <begin position="356"/>
        <end position="378"/>
    </location>
</feature>
<evidence type="ECO:0000313" key="10">
    <source>
        <dbReference type="Proteomes" id="UP000242699"/>
    </source>
</evidence>
<protein>
    <submittedName>
        <fullName evidence="9">MFS transporter</fullName>
    </submittedName>
</protein>
<evidence type="ECO:0000259" key="8">
    <source>
        <dbReference type="PROSITE" id="PS50850"/>
    </source>
</evidence>
<feature type="transmembrane region" description="Helical" evidence="7">
    <location>
        <begin position="136"/>
        <end position="158"/>
    </location>
</feature>
<keyword evidence="3" id="KW-1003">Cell membrane</keyword>
<comment type="subcellular location">
    <subcellularLocation>
        <location evidence="1">Cell membrane</location>
        <topology evidence="1">Multi-pass membrane protein</topology>
    </subcellularLocation>
</comment>
<feature type="transmembrane region" description="Helical" evidence="7">
    <location>
        <begin position="77"/>
        <end position="97"/>
    </location>
</feature>
<dbReference type="PANTHER" id="PTHR43124:SF3">
    <property type="entry name" value="CHLORAMPHENICOL EFFLUX PUMP RV0191"/>
    <property type="match status" value="1"/>
</dbReference>
<name>A0A2T2XBS1_9FIRM</name>
<feature type="transmembrane region" description="Helical" evidence="7">
    <location>
        <begin position="295"/>
        <end position="314"/>
    </location>
</feature>
<dbReference type="PROSITE" id="PS50850">
    <property type="entry name" value="MFS"/>
    <property type="match status" value="1"/>
</dbReference>
<feature type="transmembrane region" description="Helical" evidence="7">
    <location>
        <begin position="239"/>
        <end position="263"/>
    </location>
</feature>
<dbReference type="PROSITE" id="PS00216">
    <property type="entry name" value="SUGAR_TRANSPORT_1"/>
    <property type="match status" value="1"/>
</dbReference>
<dbReference type="AlphaFoldDB" id="A0A2T2XBS1"/>